<proteinExistence type="predicted"/>
<dbReference type="eggNOG" id="COG0457">
    <property type="taxonomic scope" value="Bacteria"/>
</dbReference>
<gene>
    <name evidence="1" type="ordered locus">TERTU_1592</name>
</gene>
<dbReference type="Proteomes" id="UP000009080">
    <property type="component" value="Chromosome"/>
</dbReference>
<dbReference type="OrthoDB" id="9812003at2"/>
<dbReference type="EMBL" id="CP001614">
    <property type="protein sequence ID" value="ACR13816.1"/>
    <property type="molecule type" value="Genomic_DNA"/>
</dbReference>
<name>C5BTG2_TERTT</name>
<dbReference type="Gene3D" id="1.25.40.10">
    <property type="entry name" value="Tetratricopeptide repeat domain"/>
    <property type="match status" value="1"/>
</dbReference>
<evidence type="ECO:0000313" key="2">
    <source>
        <dbReference type="Proteomes" id="UP000009080"/>
    </source>
</evidence>
<keyword evidence="2" id="KW-1185">Reference proteome</keyword>
<dbReference type="InterPro" id="IPR011990">
    <property type="entry name" value="TPR-like_helical_dom_sf"/>
</dbReference>
<organism evidence="1 2">
    <name type="scientific">Teredinibacter turnerae (strain ATCC 39867 / T7901)</name>
    <dbReference type="NCBI Taxonomy" id="377629"/>
    <lineage>
        <taxon>Bacteria</taxon>
        <taxon>Pseudomonadati</taxon>
        <taxon>Pseudomonadota</taxon>
        <taxon>Gammaproteobacteria</taxon>
        <taxon>Cellvibrionales</taxon>
        <taxon>Cellvibrionaceae</taxon>
        <taxon>Teredinibacter</taxon>
    </lineage>
</organism>
<reference evidence="1 2" key="1">
    <citation type="journal article" date="2009" name="PLoS ONE">
        <title>The complete genome of Teredinibacter turnerae T7901: an intracellular endosymbiont of marine wood-boring bivalves (shipworms).</title>
        <authorList>
            <person name="Yang J.C."/>
            <person name="Madupu R."/>
            <person name="Durkin A.S."/>
            <person name="Ekborg N.A."/>
            <person name="Pedamallu C.S."/>
            <person name="Hostetler J.B."/>
            <person name="Radune D."/>
            <person name="Toms B.S."/>
            <person name="Henrissat B."/>
            <person name="Coutinho P.M."/>
            <person name="Schwarz S."/>
            <person name="Field L."/>
            <person name="Trindade-Silva A.E."/>
            <person name="Soares C.A.G."/>
            <person name="Elshahawi S."/>
            <person name="Hanora A."/>
            <person name="Schmidt E.W."/>
            <person name="Haygood M.G."/>
            <person name="Posfai J."/>
            <person name="Benner J."/>
            <person name="Madinger C."/>
            <person name="Nove J."/>
            <person name="Anton B."/>
            <person name="Chaudhary K."/>
            <person name="Foster J."/>
            <person name="Holman A."/>
            <person name="Kumar S."/>
            <person name="Lessard P.A."/>
            <person name="Luyten Y.A."/>
            <person name="Slatko B."/>
            <person name="Wood N."/>
            <person name="Wu B."/>
            <person name="Teplitski M."/>
            <person name="Mougous J.D."/>
            <person name="Ward N."/>
            <person name="Eisen J.A."/>
            <person name="Badger J.H."/>
            <person name="Distel D.L."/>
        </authorList>
    </citation>
    <scope>NUCLEOTIDE SEQUENCE [LARGE SCALE GENOMIC DNA]</scope>
    <source>
        <strain evidence="2">ATCC 39867 / T7901</strain>
    </source>
</reference>
<dbReference type="HOGENOM" id="CLU_114962_0_0_6"/>
<dbReference type="STRING" id="377629.TERTU_1592"/>
<evidence type="ECO:0000313" key="1">
    <source>
        <dbReference type="EMBL" id="ACR13816.1"/>
    </source>
</evidence>
<dbReference type="RefSeq" id="WP_015819931.1">
    <property type="nucleotide sequence ID" value="NC_012997.1"/>
</dbReference>
<dbReference type="AlphaFoldDB" id="C5BTG2"/>
<protein>
    <submittedName>
        <fullName evidence="1">Uncharacterized protein</fullName>
    </submittedName>
</protein>
<dbReference type="KEGG" id="ttu:TERTU_1592"/>
<accession>C5BTG2</accession>
<dbReference type="SUPFAM" id="SSF48452">
    <property type="entry name" value="TPR-like"/>
    <property type="match status" value="1"/>
</dbReference>
<sequence length="177" mass="20092">MDLQEFSAEMLYFQEEINPAIEELVAQAASNYGPQSEELLKEALAIDSGNLLALIGLYRFYYYQNRYADGVEIAHQVMSVVGERIEFPANWRDISMYSVVNGLTRSFCLVRLYFFALKAAGYLHLRMSHFEEGREMLEKVVAMDSADRVGARLLLQVLDNNKADVLSFPGSLKQEAC</sequence>